<dbReference type="InterPro" id="IPR000719">
    <property type="entry name" value="Prot_kinase_dom"/>
</dbReference>
<dbReference type="PANTHER" id="PTHR43289">
    <property type="entry name" value="MITOGEN-ACTIVATED PROTEIN KINASE KINASE KINASE 20-RELATED"/>
    <property type="match status" value="1"/>
</dbReference>
<dbReference type="GO" id="GO:0106310">
    <property type="term" value="F:protein serine kinase activity"/>
    <property type="evidence" value="ECO:0007669"/>
    <property type="project" value="RHEA"/>
</dbReference>
<dbReference type="PROSITE" id="PS00108">
    <property type="entry name" value="PROTEIN_KINASE_ST"/>
    <property type="match status" value="1"/>
</dbReference>
<feature type="domain" description="PASTA" evidence="13">
    <location>
        <begin position="436"/>
        <end position="503"/>
    </location>
</feature>
<comment type="catalytic activity">
    <reaction evidence="7">
        <text>L-threonyl-[protein] + ATP = O-phospho-L-threonyl-[protein] + ADP + H(+)</text>
        <dbReference type="Rhea" id="RHEA:46608"/>
        <dbReference type="Rhea" id="RHEA-COMP:11060"/>
        <dbReference type="Rhea" id="RHEA-COMP:11605"/>
        <dbReference type="ChEBI" id="CHEBI:15378"/>
        <dbReference type="ChEBI" id="CHEBI:30013"/>
        <dbReference type="ChEBI" id="CHEBI:30616"/>
        <dbReference type="ChEBI" id="CHEBI:61977"/>
        <dbReference type="ChEBI" id="CHEBI:456216"/>
        <dbReference type="EC" id="2.7.11.1"/>
    </reaction>
</comment>
<dbReference type="Pfam" id="PF03793">
    <property type="entry name" value="PASTA"/>
    <property type="match status" value="3"/>
</dbReference>
<keyword evidence="11" id="KW-0812">Transmembrane</keyword>
<feature type="region of interest" description="Disordered" evidence="10">
    <location>
        <begin position="578"/>
        <end position="638"/>
    </location>
</feature>
<evidence type="ECO:0000256" key="4">
    <source>
        <dbReference type="ARBA" id="ARBA00022741"/>
    </source>
</evidence>
<dbReference type="SUPFAM" id="SSF56112">
    <property type="entry name" value="Protein kinase-like (PK-like)"/>
    <property type="match status" value="1"/>
</dbReference>
<dbReference type="Gene3D" id="1.10.510.10">
    <property type="entry name" value="Transferase(Phosphotransferase) domain 1"/>
    <property type="match status" value="1"/>
</dbReference>
<dbReference type="Pfam" id="PF00069">
    <property type="entry name" value="Pkinase"/>
    <property type="match status" value="1"/>
</dbReference>
<dbReference type="FunFam" id="1.10.510.10:FF:000021">
    <property type="entry name" value="Serine/threonine protein kinase"/>
    <property type="match status" value="1"/>
</dbReference>
<evidence type="ECO:0000256" key="11">
    <source>
        <dbReference type="SAM" id="Phobius"/>
    </source>
</evidence>
<dbReference type="InterPro" id="IPR005543">
    <property type="entry name" value="PASTA_dom"/>
</dbReference>
<evidence type="ECO:0000256" key="2">
    <source>
        <dbReference type="ARBA" id="ARBA00022527"/>
    </source>
</evidence>
<reference evidence="14 15" key="1">
    <citation type="submission" date="2016-06" db="EMBL/GenBank/DDBJ databases">
        <title>Genome sequence of Clostridium acetireducens DSM 10703.</title>
        <authorList>
            <person name="Poehlein A."/>
            <person name="Fluechter S."/>
            <person name="Duerre P."/>
            <person name="Daniel R."/>
        </authorList>
    </citation>
    <scope>NUCLEOTIDE SEQUENCE [LARGE SCALE GENOMIC DNA]</scope>
    <source>
        <strain evidence="14 15">DSM 10703</strain>
    </source>
</reference>
<dbReference type="PATRIC" id="fig|1121290.3.peg.22"/>
<comment type="catalytic activity">
    <reaction evidence="8">
        <text>L-seryl-[protein] + ATP = O-phospho-L-seryl-[protein] + ADP + H(+)</text>
        <dbReference type="Rhea" id="RHEA:17989"/>
        <dbReference type="Rhea" id="RHEA-COMP:9863"/>
        <dbReference type="Rhea" id="RHEA-COMP:11604"/>
        <dbReference type="ChEBI" id="CHEBI:15378"/>
        <dbReference type="ChEBI" id="CHEBI:29999"/>
        <dbReference type="ChEBI" id="CHEBI:30616"/>
        <dbReference type="ChEBI" id="CHEBI:83421"/>
        <dbReference type="ChEBI" id="CHEBI:456216"/>
        <dbReference type="EC" id="2.7.11.1"/>
    </reaction>
</comment>
<keyword evidence="2" id="KW-0723">Serine/threonine-protein kinase</keyword>
<feature type="domain" description="PASTA" evidence="13">
    <location>
        <begin position="504"/>
        <end position="574"/>
    </location>
</feature>
<dbReference type="GO" id="GO:0005524">
    <property type="term" value="F:ATP binding"/>
    <property type="evidence" value="ECO:0007669"/>
    <property type="project" value="UniProtKB-UniRule"/>
</dbReference>
<evidence type="ECO:0000256" key="3">
    <source>
        <dbReference type="ARBA" id="ARBA00022679"/>
    </source>
</evidence>
<evidence type="ECO:0000259" key="13">
    <source>
        <dbReference type="PROSITE" id="PS51178"/>
    </source>
</evidence>
<dbReference type="PROSITE" id="PS00107">
    <property type="entry name" value="PROTEIN_KINASE_ATP"/>
    <property type="match status" value="1"/>
</dbReference>
<comment type="caution">
    <text evidence="14">The sequence shown here is derived from an EMBL/GenBank/DDBJ whole genome shotgun (WGS) entry which is preliminary data.</text>
</comment>
<dbReference type="GO" id="GO:0004674">
    <property type="term" value="F:protein serine/threonine kinase activity"/>
    <property type="evidence" value="ECO:0007669"/>
    <property type="project" value="UniProtKB-KW"/>
</dbReference>
<organism evidence="14 15">
    <name type="scientific">Clostridium acetireducens DSM 10703</name>
    <dbReference type="NCBI Taxonomy" id="1121290"/>
    <lineage>
        <taxon>Bacteria</taxon>
        <taxon>Bacillati</taxon>
        <taxon>Bacillota</taxon>
        <taxon>Clostridia</taxon>
        <taxon>Eubacteriales</taxon>
        <taxon>Clostridiaceae</taxon>
        <taxon>Clostridium</taxon>
    </lineage>
</organism>
<dbReference type="Gene3D" id="3.30.200.20">
    <property type="entry name" value="Phosphorylase Kinase, domain 1"/>
    <property type="match status" value="1"/>
</dbReference>
<accession>A0A1E8F219</accession>
<evidence type="ECO:0000256" key="6">
    <source>
        <dbReference type="ARBA" id="ARBA00022840"/>
    </source>
</evidence>
<keyword evidence="3 14" id="KW-0808">Transferase</keyword>
<keyword evidence="4 9" id="KW-0547">Nucleotide-binding</keyword>
<dbReference type="CDD" id="cd06577">
    <property type="entry name" value="PASTA_pknB"/>
    <property type="match status" value="3"/>
</dbReference>
<feature type="domain" description="Protein kinase" evidence="12">
    <location>
        <begin position="10"/>
        <end position="275"/>
    </location>
</feature>
<evidence type="ECO:0000313" key="14">
    <source>
        <dbReference type="EMBL" id="OFI07674.1"/>
    </source>
</evidence>
<dbReference type="OrthoDB" id="9788659at2"/>
<dbReference type="NCBIfam" id="NF033483">
    <property type="entry name" value="PknB_PASTA_kin"/>
    <property type="match status" value="1"/>
</dbReference>
<proteinExistence type="predicted"/>
<evidence type="ECO:0000256" key="7">
    <source>
        <dbReference type="ARBA" id="ARBA00047899"/>
    </source>
</evidence>
<dbReference type="InterPro" id="IPR017441">
    <property type="entry name" value="Protein_kinase_ATP_BS"/>
</dbReference>
<feature type="transmembrane region" description="Helical" evidence="11">
    <location>
        <begin position="345"/>
        <end position="366"/>
    </location>
</feature>
<dbReference type="RefSeq" id="WP_070109011.1">
    <property type="nucleotide sequence ID" value="NZ_LZFO01000001.1"/>
</dbReference>
<keyword evidence="11" id="KW-0472">Membrane</keyword>
<dbReference type="FunFam" id="3.30.200.20:FF:000035">
    <property type="entry name" value="Serine/threonine protein kinase Stk1"/>
    <property type="match status" value="1"/>
</dbReference>
<dbReference type="SUPFAM" id="SSF54184">
    <property type="entry name" value="Penicillin-binding protein 2x (pbp-2x), c-terminal domain"/>
    <property type="match status" value="1"/>
</dbReference>
<feature type="region of interest" description="Disordered" evidence="10">
    <location>
        <begin position="302"/>
        <end position="322"/>
    </location>
</feature>
<dbReference type="STRING" id="1121290.CLAOCE_00220"/>
<dbReference type="CDD" id="cd14014">
    <property type="entry name" value="STKc_PknB_like"/>
    <property type="match status" value="1"/>
</dbReference>
<keyword evidence="6 9" id="KW-0067">ATP-binding</keyword>
<evidence type="ECO:0000256" key="10">
    <source>
        <dbReference type="SAM" id="MobiDB-lite"/>
    </source>
</evidence>
<dbReference type="PANTHER" id="PTHR43289:SF34">
    <property type="entry name" value="SERINE_THREONINE-PROTEIN KINASE YBDM-RELATED"/>
    <property type="match status" value="1"/>
</dbReference>
<name>A0A1E8F219_9CLOT</name>
<dbReference type="Proteomes" id="UP000175744">
    <property type="component" value="Unassembled WGS sequence"/>
</dbReference>
<feature type="compositionally biased region" description="Basic and acidic residues" evidence="10">
    <location>
        <begin position="586"/>
        <end position="605"/>
    </location>
</feature>
<keyword evidence="5 14" id="KW-0418">Kinase</keyword>
<dbReference type="EC" id="2.7.11.1" evidence="1"/>
<evidence type="ECO:0000256" key="1">
    <source>
        <dbReference type="ARBA" id="ARBA00012513"/>
    </source>
</evidence>
<dbReference type="Gene3D" id="3.30.10.20">
    <property type="match status" value="3"/>
</dbReference>
<dbReference type="EMBL" id="LZFO01000001">
    <property type="protein sequence ID" value="OFI07674.1"/>
    <property type="molecule type" value="Genomic_DNA"/>
</dbReference>
<feature type="domain" description="PASTA" evidence="13">
    <location>
        <begin position="369"/>
        <end position="435"/>
    </location>
</feature>
<sequence length="638" mass="70344">MIGSLLGDRYELLEKIGEGGMAEVYKAKCHKLNRFVAVKILKKEFSQDAEFVKKFKREATAAASLSDDNIVDIYDVGSQGDINYIVLEYVKGKTLKEIIVQEGRLSSQKAVEIAMQIAKALDCAHKNNIIHRDIKPHNILVNEYGIVKVTDFGIAKASNSVTITNSSKVMGSAHYFSPEQAKGSYVDSKTDIYSLGVVIYEMVTGKVPFDGESPVSIALKHIQEIPIPPKKLNQNISEDLNSLILKALEKESIKRYKNAKDIIEDLKKIKHNEKLNINTNYLENDMTRIMDPIIVENKKDFLNSQNDDNNDDDDDDFEDFDYDEYDKKDKNKTLGKRKGLNKKKLISGIVSVLIIVIGAIAGFLAVNNTSAKEVQIPKIVGLNQSEARKKVEEKGLKFVVIENQKSDKPEGIVLKCYPEEGTKIKKNSDVRVIVSGGDKVTLPNVEGMNLKEAKDIIISSGFKVGNITYNNSDFVASNLVISQSPKPIKDVEKGLSIDLVVSSGPRKKDVAVPNVQGKSLEEGKSAIINAGLKIGNISSVDTNNKSLDGKIESQSIDASTTVKEGSSVNITYYKYKEPVNIPPKNPIEKPSDDNIGKPSEDESNIKNDPGSENNNKNSGDNNNTNGSKTNKNEKTSKN</sequence>
<evidence type="ECO:0000256" key="9">
    <source>
        <dbReference type="PROSITE-ProRule" id="PRU10141"/>
    </source>
</evidence>
<evidence type="ECO:0000256" key="5">
    <source>
        <dbReference type="ARBA" id="ARBA00022777"/>
    </source>
</evidence>
<evidence type="ECO:0000259" key="12">
    <source>
        <dbReference type="PROSITE" id="PS50011"/>
    </source>
</evidence>
<protein>
    <recommendedName>
        <fullName evidence="1">non-specific serine/threonine protein kinase</fullName>
        <ecNumber evidence="1">2.7.11.1</ecNumber>
    </recommendedName>
</protein>
<dbReference type="PROSITE" id="PS50011">
    <property type="entry name" value="PROTEIN_KINASE_DOM"/>
    <property type="match status" value="1"/>
</dbReference>
<evidence type="ECO:0000313" key="15">
    <source>
        <dbReference type="Proteomes" id="UP000175744"/>
    </source>
</evidence>
<keyword evidence="15" id="KW-1185">Reference proteome</keyword>
<feature type="binding site" evidence="9">
    <location>
        <position position="39"/>
    </location>
    <ligand>
        <name>ATP</name>
        <dbReference type="ChEBI" id="CHEBI:30616"/>
    </ligand>
</feature>
<gene>
    <name evidence="14" type="primary">prkC_1</name>
    <name evidence="14" type="ORF">CLOACE_00220</name>
</gene>
<dbReference type="AlphaFoldDB" id="A0A1E8F219"/>
<dbReference type="SMART" id="SM00740">
    <property type="entry name" value="PASTA"/>
    <property type="match status" value="3"/>
</dbReference>
<feature type="compositionally biased region" description="Low complexity" evidence="10">
    <location>
        <begin position="610"/>
        <end position="629"/>
    </location>
</feature>
<feature type="compositionally biased region" description="Acidic residues" evidence="10">
    <location>
        <begin position="308"/>
        <end position="322"/>
    </location>
</feature>
<dbReference type="SMART" id="SM00220">
    <property type="entry name" value="S_TKc"/>
    <property type="match status" value="1"/>
</dbReference>
<dbReference type="InterPro" id="IPR008271">
    <property type="entry name" value="Ser/Thr_kinase_AS"/>
</dbReference>
<evidence type="ECO:0000256" key="8">
    <source>
        <dbReference type="ARBA" id="ARBA00048679"/>
    </source>
</evidence>
<dbReference type="InterPro" id="IPR011009">
    <property type="entry name" value="Kinase-like_dom_sf"/>
</dbReference>
<keyword evidence="11" id="KW-1133">Transmembrane helix</keyword>
<dbReference type="PROSITE" id="PS51178">
    <property type="entry name" value="PASTA"/>
    <property type="match status" value="3"/>
</dbReference>